<keyword evidence="3" id="KW-1185">Reference proteome</keyword>
<dbReference type="EMBL" id="CABDUW010000408">
    <property type="protein sequence ID" value="VTJ68035.1"/>
    <property type="molecule type" value="Genomic_DNA"/>
</dbReference>
<comment type="caution">
    <text evidence="2">The sequence shown here is derived from an EMBL/GenBank/DDBJ whole genome shotgun (WGS) entry which is preliminary data.</text>
</comment>
<dbReference type="AlphaFoldDB" id="A0A5E4BF87"/>
<feature type="region of interest" description="Disordered" evidence="1">
    <location>
        <begin position="44"/>
        <end position="63"/>
    </location>
</feature>
<sequence length="63" mass="7109">MTPSKKERFIGLATVLLKSLEKKSREVLFVKDLVLLNHSMEPTDVSQAQEGHGRAARGNWSSW</sequence>
<evidence type="ECO:0000256" key="1">
    <source>
        <dbReference type="SAM" id="MobiDB-lite"/>
    </source>
</evidence>
<proteinExistence type="predicted"/>
<gene>
    <name evidence="2" type="ORF">MONAX_5E030096</name>
</gene>
<protein>
    <submittedName>
        <fullName evidence="2">Uncharacterized protein</fullName>
    </submittedName>
</protein>
<accession>A0A5E4BF87</accession>
<organism evidence="2 3">
    <name type="scientific">Marmota monax</name>
    <name type="common">Woodchuck</name>
    <dbReference type="NCBI Taxonomy" id="9995"/>
    <lineage>
        <taxon>Eukaryota</taxon>
        <taxon>Metazoa</taxon>
        <taxon>Chordata</taxon>
        <taxon>Craniata</taxon>
        <taxon>Vertebrata</taxon>
        <taxon>Euteleostomi</taxon>
        <taxon>Mammalia</taxon>
        <taxon>Eutheria</taxon>
        <taxon>Euarchontoglires</taxon>
        <taxon>Glires</taxon>
        <taxon>Rodentia</taxon>
        <taxon>Sciuromorpha</taxon>
        <taxon>Sciuridae</taxon>
        <taxon>Xerinae</taxon>
        <taxon>Marmotini</taxon>
        <taxon>Marmota</taxon>
    </lineage>
</organism>
<dbReference type="Proteomes" id="UP000335636">
    <property type="component" value="Unassembled WGS sequence"/>
</dbReference>
<evidence type="ECO:0000313" key="3">
    <source>
        <dbReference type="Proteomes" id="UP000335636"/>
    </source>
</evidence>
<reference evidence="2" key="1">
    <citation type="submission" date="2019-04" db="EMBL/GenBank/DDBJ databases">
        <authorList>
            <person name="Alioto T."/>
            <person name="Alioto T."/>
        </authorList>
    </citation>
    <scope>NUCLEOTIDE SEQUENCE [LARGE SCALE GENOMIC DNA]</scope>
</reference>
<evidence type="ECO:0000313" key="2">
    <source>
        <dbReference type="EMBL" id="VTJ68035.1"/>
    </source>
</evidence>
<name>A0A5E4BF87_MARMO</name>